<evidence type="ECO:0000313" key="2">
    <source>
        <dbReference type="Proteomes" id="UP000821845"/>
    </source>
</evidence>
<keyword evidence="2" id="KW-1185">Reference proteome</keyword>
<organism evidence="1 2">
    <name type="scientific">Hyalomma asiaticum</name>
    <name type="common">Tick</name>
    <dbReference type="NCBI Taxonomy" id="266040"/>
    <lineage>
        <taxon>Eukaryota</taxon>
        <taxon>Metazoa</taxon>
        <taxon>Ecdysozoa</taxon>
        <taxon>Arthropoda</taxon>
        <taxon>Chelicerata</taxon>
        <taxon>Arachnida</taxon>
        <taxon>Acari</taxon>
        <taxon>Parasitiformes</taxon>
        <taxon>Ixodida</taxon>
        <taxon>Ixodoidea</taxon>
        <taxon>Ixodidae</taxon>
        <taxon>Hyalomminae</taxon>
        <taxon>Hyalomma</taxon>
    </lineage>
</organism>
<reference evidence="1" key="1">
    <citation type="submission" date="2020-05" db="EMBL/GenBank/DDBJ databases">
        <title>Large-scale comparative analyses of tick genomes elucidate their genetic diversity and vector capacities.</title>
        <authorList>
            <person name="Jia N."/>
            <person name="Wang J."/>
            <person name="Shi W."/>
            <person name="Du L."/>
            <person name="Sun Y."/>
            <person name="Zhan W."/>
            <person name="Jiang J."/>
            <person name="Wang Q."/>
            <person name="Zhang B."/>
            <person name="Ji P."/>
            <person name="Sakyi L.B."/>
            <person name="Cui X."/>
            <person name="Yuan T."/>
            <person name="Jiang B."/>
            <person name="Yang W."/>
            <person name="Lam T.T.-Y."/>
            <person name="Chang Q."/>
            <person name="Ding S."/>
            <person name="Wang X."/>
            <person name="Zhu J."/>
            <person name="Ruan X."/>
            <person name="Zhao L."/>
            <person name="Wei J."/>
            <person name="Que T."/>
            <person name="Du C."/>
            <person name="Cheng J."/>
            <person name="Dai P."/>
            <person name="Han X."/>
            <person name="Huang E."/>
            <person name="Gao Y."/>
            <person name="Liu J."/>
            <person name="Shao H."/>
            <person name="Ye R."/>
            <person name="Li L."/>
            <person name="Wei W."/>
            <person name="Wang X."/>
            <person name="Wang C."/>
            <person name="Yang T."/>
            <person name="Huo Q."/>
            <person name="Li W."/>
            <person name="Guo W."/>
            <person name="Chen H."/>
            <person name="Zhou L."/>
            <person name="Ni X."/>
            <person name="Tian J."/>
            <person name="Zhou Y."/>
            <person name="Sheng Y."/>
            <person name="Liu T."/>
            <person name="Pan Y."/>
            <person name="Xia L."/>
            <person name="Li J."/>
            <person name="Zhao F."/>
            <person name="Cao W."/>
        </authorList>
    </citation>
    <scope>NUCLEOTIDE SEQUENCE</scope>
    <source>
        <strain evidence="1">Hyas-2018</strain>
    </source>
</reference>
<comment type="caution">
    <text evidence="1">The sequence shown here is derived from an EMBL/GenBank/DDBJ whole genome shotgun (WGS) entry which is preliminary data.</text>
</comment>
<name>A0ACB7SID8_HYAAI</name>
<evidence type="ECO:0000313" key="1">
    <source>
        <dbReference type="EMBL" id="KAH6934922.1"/>
    </source>
</evidence>
<dbReference type="EMBL" id="CM023483">
    <property type="protein sequence ID" value="KAH6934922.1"/>
    <property type="molecule type" value="Genomic_DNA"/>
</dbReference>
<accession>A0ACB7SID8</accession>
<proteinExistence type="predicted"/>
<sequence>MPLEYCRSVVYWSMAVGADKIESRAQDFDDVYGVAVLRQLITSSLLKNQRRCSLLSAGTRVTACT</sequence>
<gene>
    <name evidence="1" type="ORF">HPB50_002209</name>
</gene>
<dbReference type="Proteomes" id="UP000821845">
    <property type="component" value="Chromosome 3"/>
</dbReference>
<protein>
    <submittedName>
        <fullName evidence="1">Uncharacterized protein</fullName>
    </submittedName>
</protein>